<dbReference type="Pfam" id="PF07776">
    <property type="entry name" value="zf-AD"/>
    <property type="match status" value="1"/>
</dbReference>
<evidence type="ECO:0000256" key="1">
    <source>
        <dbReference type="PROSITE-ProRule" id="PRU01263"/>
    </source>
</evidence>
<feature type="compositionally biased region" description="Basic and acidic residues" evidence="2">
    <location>
        <begin position="98"/>
        <end position="107"/>
    </location>
</feature>
<evidence type="ECO:0000259" key="3">
    <source>
        <dbReference type="PROSITE" id="PS51915"/>
    </source>
</evidence>
<dbReference type="OrthoDB" id="8117402at2759"/>
<feature type="region of interest" description="Disordered" evidence="2">
    <location>
        <begin position="98"/>
        <end position="117"/>
    </location>
</feature>
<gene>
    <name evidence="4" type="primary">grau_48</name>
    <name evidence="4" type="ORF">c1_g1_i1</name>
</gene>
<dbReference type="SMART" id="SM00868">
    <property type="entry name" value="zf-AD"/>
    <property type="match status" value="1"/>
</dbReference>
<organism evidence="4">
    <name type="scientific">Bactrocera latifrons</name>
    <name type="common">Malaysian fruit fly</name>
    <name type="synonym">Chaetodacus latifrons</name>
    <dbReference type="NCBI Taxonomy" id="174628"/>
    <lineage>
        <taxon>Eukaryota</taxon>
        <taxon>Metazoa</taxon>
        <taxon>Ecdysozoa</taxon>
        <taxon>Arthropoda</taxon>
        <taxon>Hexapoda</taxon>
        <taxon>Insecta</taxon>
        <taxon>Pterygota</taxon>
        <taxon>Neoptera</taxon>
        <taxon>Endopterygota</taxon>
        <taxon>Diptera</taxon>
        <taxon>Brachycera</taxon>
        <taxon>Muscomorpha</taxon>
        <taxon>Tephritoidea</taxon>
        <taxon>Tephritidae</taxon>
        <taxon>Bactrocera</taxon>
        <taxon>Bactrocera</taxon>
    </lineage>
</organism>
<keyword evidence="1" id="KW-0479">Metal-binding</keyword>
<dbReference type="EMBL" id="GDHF01003519">
    <property type="protein sequence ID" value="JAI48795.1"/>
    <property type="molecule type" value="Transcribed_RNA"/>
</dbReference>
<keyword evidence="1" id="KW-0862">Zinc</keyword>
<protein>
    <submittedName>
        <fullName evidence="4">Transcription factor grauzone</fullName>
    </submittedName>
</protein>
<accession>A0A0K8WD96</accession>
<dbReference type="AlphaFoldDB" id="A0A0K8WD96"/>
<feature type="binding site" evidence="1">
    <location>
        <position position="6"/>
    </location>
    <ligand>
        <name>Zn(2+)</name>
        <dbReference type="ChEBI" id="CHEBI:29105"/>
    </ligand>
</feature>
<sequence>MFCKLCDKYSDGLLGIFDEEGVEIGIADIIGLHFWFKLHSDDDIYAAICPSCWLKLNDFHQFYKMVEKAHSVLADNSIKKEPLSELMDIEFVDPNVNIKEEPDEKTNSKAKKSTDNSTDQINKFCELEMPSSISNEATNTETDLLNHFSELSSHKIKNEIFVKLEFKNDASNLPKITGNINICI</sequence>
<dbReference type="PROSITE" id="PS51915">
    <property type="entry name" value="ZAD"/>
    <property type="match status" value="1"/>
</dbReference>
<reference evidence="4" key="1">
    <citation type="submission" date="2015-06" db="EMBL/GenBank/DDBJ databases">
        <authorList>
            <person name="Hoefler B.C."/>
            <person name="Straight P.D."/>
        </authorList>
    </citation>
    <scope>NUCLEOTIDE SEQUENCE</scope>
</reference>
<evidence type="ECO:0000256" key="2">
    <source>
        <dbReference type="SAM" id="MobiDB-lite"/>
    </source>
</evidence>
<dbReference type="GO" id="GO:0005634">
    <property type="term" value="C:nucleus"/>
    <property type="evidence" value="ECO:0007669"/>
    <property type="project" value="InterPro"/>
</dbReference>
<dbReference type="SUPFAM" id="SSF57716">
    <property type="entry name" value="Glucocorticoid receptor-like (DNA-binding domain)"/>
    <property type="match status" value="1"/>
</dbReference>
<feature type="domain" description="ZAD" evidence="3">
    <location>
        <begin position="1"/>
        <end position="76"/>
    </location>
</feature>
<keyword evidence="1" id="KW-0863">Zinc-finger</keyword>
<feature type="binding site" evidence="1">
    <location>
        <position position="3"/>
    </location>
    <ligand>
        <name>Zn(2+)</name>
        <dbReference type="ChEBI" id="CHEBI:29105"/>
    </ligand>
</feature>
<dbReference type="GO" id="GO:0008270">
    <property type="term" value="F:zinc ion binding"/>
    <property type="evidence" value="ECO:0007669"/>
    <property type="project" value="UniProtKB-UniRule"/>
</dbReference>
<name>A0A0K8WD96_BACLA</name>
<proteinExistence type="predicted"/>
<evidence type="ECO:0000313" key="4">
    <source>
        <dbReference type="EMBL" id="JAI48795.1"/>
    </source>
</evidence>
<feature type="binding site" evidence="1">
    <location>
        <position position="49"/>
    </location>
    <ligand>
        <name>Zn(2+)</name>
        <dbReference type="ChEBI" id="CHEBI:29105"/>
    </ligand>
</feature>
<feature type="binding site" evidence="1">
    <location>
        <position position="52"/>
    </location>
    <ligand>
        <name>Zn(2+)</name>
        <dbReference type="ChEBI" id="CHEBI:29105"/>
    </ligand>
</feature>
<dbReference type="Gene3D" id="3.40.1800.20">
    <property type="match status" value="1"/>
</dbReference>
<dbReference type="InterPro" id="IPR012934">
    <property type="entry name" value="Znf_AD"/>
</dbReference>